<keyword evidence="3" id="KW-1185">Reference proteome</keyword>
<evidence type="ECO:0000313" key="3">
    <source>
        <dbReference type="Proteomes" id="UP000053660"/>
    </source>
</evidence>
<keyword evidence="1" id="KW-0175">Coiled coil</keyword>
<proteinExistence type="predicted"/>
<feature type="coiled-coil region" evidence="1">
    <location>
        <begin position="23"/>
        <end position="78"/>
    </location>
</feature>
<evidence type="ECO:0000313" key="2">
    <source>
        <dbReference type="EMBL" id="KHJ80658.1"/>
    </source>
</evidence>
<sequence>LFQAVSAKKTSEDYHKSVFEEKITHLQQNHDALIAKNDALSAEIERLRNELRDANHRNAVLNQKVSESERTVEAANQSKKTMSQQIIAFQKAEAEWSKLEREMREELVMLRKGEVCTLLRVGSTTLQWKET</sequence>
<name>A0A0B1S5R6_OESDE</name>
<reference evidence="2 3" key="1">
    <citation type="submission" date="2014-03" db="EMBL/GenBank/DDBJ databases">
        <title>Draft genome of the hookworm Oesophagostomum dentatum.</title>
        <authorList>
            <person name="Mitreva M."/>
        </authorList>
    </citation>
    <scope>NUCLEOTIDE SEQUENCE [LARGE SCALE GENOMIC DNA]</scope>
    <source>
        <strain evidence="2 3">OD-Hann</strain>
    </source>
</reference>
<dbReference type="Proteomes" id="UP000053660">
    <property type="component" value="Unassembled WGS sequence"/>
</dbReference>
<dbReference type="EMBL" id="KN600098">
    <property type="protein sequence ID" value="KHJ80658.1"/>
    <property type="molecule type" value="Genomic_DNA"/>
</dbReference>
<gene>
    <name evidence="2" type="ORF">OESDEN_19665</name>
</gene>
<organism evidence="2 3">
    <name type="scientific">Oesophagostomum dentatum</name>
    <name type="common">Nodular worm</name>
    <dbReference type="NCBI Taxonomy" id="61180"/>
    <lineage>
        <taxon>Eukaryota</taxon>
        <taxon>Metazoa</taxon>
        <taxon>Ecdysozoa</taxon>
        <taxon>Nematoda</taxon>
        <taxon>Chromadorea</taxon>
        <taxon>Rhabditida</taxon>
        <taxon>Rhabditina</taxon>
        <taxon>Rhabditomorpha</taxon>
        <taxon>Strongyloidea</taxon>
        <taxon>Strongylidae</taxon>
        <taxon>Oesophagostomum</taxon>
    </lineage>
</organism>
<dbReference type="OrthoDB" id="3549872at2759"/>
<protein>
    <submittedName>
        <fullName evidence="2">Uncharacterized protein</fullName>
    </submittedName>
</protein>
<evidence type="ECO:0000256" key="1">
    <source>
        <dbReference type="SAM" id="Coils"/>
    </source>
</evidence>
<accession>A0A0B1S5R6</accession>
<feature type="non-terminal residue" evidence="2">
    <location>
        <position position="1"/>
    </location>
</feature>
<dbReference type="AlphaFoldDB" id="A0A0B1S5R6"/>